<protein>
    <submittedName>
        <fullName evidence="2">BTAD domain-containing putative transcriptional regulator</fullName>
    </submittedName>
</protein>
<dbReference type="SMART" id="SM01043">
    <property type="entry name" value="BTAD"/>
    <property type="match status" value="1"/>
</dbReference>
<dbReference type="EMBL" id="CP121646">
    <property type="protein sequence ID" value="WFU66190.1"/>
    <property type="molecule type" value="Genomic_DNA"/>
</dbReference>
<dbReference type="PANTHER" id="PTHR35807">
    <property type="entry name" value="TRANSCRIPTIONAL REGULATOR REDD-RELATED"/>
    <property type="match status" value="1"/>
</dbReference>
<dbReference type="InterPro" id="IPR016032">
    <property type="entry name" value="Sig_transdc_resp-reg_C-effctor"/>
</dbReference>
<dbReference type="RefSeq" id="WP_310885627.1">
    <property type="nucleotide sequence ID" value="NZ_CP121646.1"/>
</dbReference>
<dbReference type="Gene3D" id="1.25.40.10">
    <property type="entry name" value="Tetratricopeptide repeat domain"/>
    <property type="match status" value="2"/>
</dbReference>
<keyword evidence="3" id="KW-1185">Reference proteome</keyword>
<evidence type="ECO:0000313" key="3">
    <source>
        <dbReference type="Proteomes" id="UP001221546"/>
    </source>
</evidence>
<dbReference type="SUPFAM" id="SSF48452">
    <property type="entry name" value="TPR-like"/>
    <property type="match status" value="1"/>
</dbReference>
<dbReference type="InterPro" id="IPR051677">
    <property type="entry name" value="AfsR-DnrI-RedD_regulator"/>
</dbReference>
<sequence length="685" mass="75410">MVVRLNLLGDFRIVGSDGEPVSLSSVKGRVLLASLALGEQGASSRDELTELLWEDRRIEQAQLSLRQELARLRSVLKIPDVSEWSEKQLVRLPRCVSTDIADFLTSVRAGDCTAAALSYGGELLANVAVKAPKLSAWLAQKRNELRNYALSSCLSVLLNANEDAPGELLEKTAGLAVQLDPFCELAHQWLIRIYARRGNAILGLEQFRVLSAALHRDGGRQPSEETMSILRCMLGRSRSATSARQEGKTATGVDWINEINRQHGMAAAPDPVPVIPASSEPSLVVLPFVDLATGGRPNWAISDGLTEEVTTALSRMPGLFVTARQSSMVYKGALSDVRTIAIELGVRYLVEGSIELSGRDVRVNARLIAGATGLSIWADAFEGKLSDFRLIRNSIVSEIVGRIMPTLMRSEVERAYGTPLAQLDAWTRLQRANGHVLFMRSREWLDKAASELKAALKLDPQYAMARSLLAAIYTWKSVWSQSRQAKTERSAALRHLEQALQDGPGNSFVQINCADVTLYSAGDIDRSLTLLEAATDEIGADPHGLALLANVKRCAGGDPDQSIELISRAMRRSPRDPRTHRWSHYAAWSHWKTGDLKQMEHAAKNAISLYSDAPQQWIALVCALGLQSREIEAREAARILHELLPTFTAVGFFHTARMFYGRKFEGQVVDDYTSLCEALERSLPP</sequence>
<dbReference type="Proteomes" id="UP001221546">
    <property type="component" value="Chromosome"/>
</dbReference>
<feature type="domain" description="Bacterial transcriptional activator" evidence="1">
    <location>
        <begin position="98"/>
        <end position="234"/>
    </location>
</feature>
<dbReference type="InterPro" id="IPR005158">
    <property type="entry name" value="BTAD"/>
</dbReference>
<organism evidence="2 3">
    <name type="scientific">Bradyrhizobium brasilense</name>
    <dbReference type="NCBI Taxonomy" id="1419277"/>
    <lineage>
        <taxon>Bacteria</taxon>
        <taxon>Pseudomonadati</taxon>
        <taxon>Pseudomonadota</taxon>
        <taxon>Alphaproteobacteria</taxon>
        <taxon>Hyphomicrobiales</taxon>
        <taxon>Nitrobacteraceae</taxon>
        <taxon>Bradyrhizobium</taxon>
    </lineage>
</organism>
<proteinExistence type="predicted"/>
<name>A0ABY8JKU1_9BRAD</name>
<reference evidence="2 3" key="1">
    <citation type="submission" date="2023-04" db="EMBL/GenBank/DDBJ databases">
        <title>Australian commercial rhizobial inoculants.</title>
        <authorList>
            <person name="Kohlmeier M.G."/>
            <person name="O'Hara G.W."/>
            <person name="Colombi E."/>
            <person name="Ramsay J.P."/>
            <person name="Terpolilli J."/>
        </authorList>
    </citation>
    <scope>NUCLEOTIDE SEQUENCE [LARGE SCALE GENOMIC DNA]</scope>
    <source>
        <strain evidence="2 3">CB627</strain>
    </source>
</reference>
<dbReference type="InterPro" id="IPR011990">
    <property type="entry name" value="TPR-like_helical_dom_sf"/>
</dbReference>
<gene>
    <name evidence="2" type="ORF">QA636_12020</name>
</gene>
<dbReference type="Gene3D" id="1.10.10.10">
    <property type="entry name" value="Winged helix-like DNA-binding domain superfamily/Winged helix DNA-binding domain"/>
    <property type="match status" value="1"/>
</dbReference>
<dbReference type="InterPro" id="IPR036388">
    <property type="entry name" value="WH-like_DNA-bd_sf"/>
</dbReference>
<dbReference type="SUPFAM" id="SSF46894">
    <property type="entry name" value="C-terminal effector domain of the bipartite response regulators"/>
    <property type="match status" value="1"/>
</dbReference>
<evidence type="ECO:0000259" key="1">
    <source>
        <dbReference type="SMART" id="SM01043"/>
    </source>
</evidence>
<accession>A0ABY8JKU1</accession>
<evidence type="ECO:0000313" key="2">
    <source>
        <dbReference type="EMBL" id="WFU66190.1"/>
    </source>
</evidence>